<name>A0A6I6MFN3_9CAUL</name>
<dbReference type="EMBL" id="CP047045">
    <property type="protein sequence ID" value="QGZ93270.1"/>
    <property type="molecule type" value="Genomic_DNA"/>
</dbReference>
<gene>
    <name evidence="1" type="ORF">DSM104635_00078</name>
</gene>
<dbReference type="Proteomes" id="UP000431269">
    <property type="component" value="Chromosome"/>
</dbReference>
<organism evidence="1 2">
    <name type="scientific">Terricaulis silvestris</name>
    <dbReference type="NCBI Taxonomy" id="2686094"/>
    <lineage>
        <taxon>Bacteria</taxon>
        <taxon>Pseudomonadati</taxon>
        <taxon>Pseudomonadota</taxon>
        <taxon>Alphaproteobacteria</taxon>
        <taxon>Caulobacterales</taxon>
        <taxon>Caulobacteraceae</taxon>
        <taxon>Terricaulis</taxon>
    </lineage>
</organism>
<reference evidence="2" key="1">
    <citation type="submission" date="2019-12" db="EMBL/GenBank/DDBJ databases">
        <title>Complete genome of Terracaulis silvestris 0127_4.</title>
        <authorList>
            <person name="Vieira S."/>
            <person name="Riedel T."/>
            <person name="Sproer C."/>
            <person name="Pascual J."/>
            <person name="Boedeker C."/>
            <person name="Overmann J."/>
        </authorList>
    </citation>
    <scope>NUCLEOTIDE SEQUENCE [LARGE SCALE GENOMIC DNA]</scope>
    <source>
        <strain evidence="2">0127_4</strain>
    </source>
</reference>
<accession>A0A6I6MFN3</accession>
<dbReference type="KEGG" id="tsv:DSM104635_00078"/>
<protein>
    <submittedName>
        <fullName evidence="1">Uncharacterized protein</fullName>
    </submittedName>
</protein>
<evidence type="ECO:0000313" key="2">
    <source>
        <dbReference type="Proteomes" id="UP000431269"/>
    </source>
</evidence>
<dbReference type="AlphaFoldDB" id="A0A6I6MFN3"/>
<keyword evidence="2" id="KW-1185">Reference proteome</keyword>
<sequence>MDLSGFARFVDAEGRCSDPRMINAVAAYCGVSLAGPEDIAHARALCAATISENVVSVETLQQVQNITGASVFVARERGVVTGMTAFFLVRAEGMRALDEGRFDTLNIDPELICRPREKPAGGYAWGFAGSTDRGAGRAVKASVAVRETLFWALPGYTRAATDDGARLIFGSLGFVPVAGDPSLARYEGRDQPLIGLHASAAEAA</sequence>
<evidence type="ECO:0000313" key="1">
    <source>
        <dbReference type="EMBL" id="QGZ93270.1"/>
    </source>
</evidence>
<proteinExistence type="predicted"/>